<protein>
    <submittedName>
        <fullName evidence="2">Uncharacterized protein</fullName>
    </submittedName>
</protein>
<feature type="region of interest" description="Disordered" evidence="1">
    <location>
        <begin position="1"/>
        <end position="28"/>
    </location>
</feature>
<accession>A0ABT0AU44</accession>
<comment type="caution">
    <text evidence="2">The sequence shown here is derived from an EMBL/GenBank/DDBJ whole genome shotgun (WGS) entry which is preliminary data.</text>
</comment>
<evidence type="ECO:0000256" key="1">
    <source>
        <dbReference type="SAM" id="MobiDB-lite"/>
    </source>
</evidence>
<gene>
    <name evidence="2" type="ORF">GYN21_08290</name>
</gene>
<feature type="compositionally biased region" description="Basic and acidic residues" evidence="1">
    <location>
        <begin position="8"/>
        <end position="28"/>
    </location>
</feature>
<proteinExistence type="predicted"/>
<evidence type="ECO:0000313" key="2">
    <source>
        <dbReference type="EMBL" id="MCJ1990218.1"/>
    </source>
</evidence>
<dbReference type="RefSeq" id="WP_243962857.1">
    <property type="nucleotide sequence ID" value="NZ_JAAECS010000007.1"/>
</dbReference>
<reference evidence="2 3" key="1">
    <citation type="journal article" date="2022" name="Microbiol. Res.">
        <title>Comparative genome analysis, predicted lifestyle and antimicrobial strategies of Lactococcus carnosus and Lactococcus paracarnosus isolated from meat.</title>
        <authorList>
            <person name="Werum V."/>
            <person name="Ehrmann M."/>
            <person name="Vogel R."/>
            <person name="Hilgarth M."/>
        </authorList>
    </citation>
    <scope>NUCLEOTIDE SEQUENCE [LARGE SCALE GENOMIC DNA]</scope>
    <source>
        <strain evidence="2 3">TMW22177</strain>
    </source>
</reference>
<dbReference type="Proteomes" id="UP001522450">
    <property type="component" value="Unassembled WGS sequence"/>
</dbReference>
<dbReference type="EMBL" id="JAAECS010000007">
    <property type="protein sequence ID" value="MCJ1990218.1"/>
    <property type="molecule type" value="Genomic_DNA"/>
</dbReference>
<keyword evidence="3" id="KW-1185">Reference proteome</keyword>
<organism evidence="2 3">
    <name type="scientific">Pseudolactococcus carnosus</name>
    <dbReference type="NCBI Taxonomy" id="2749961"/>
    <lineage>
        <taxon>Bacteria</taxon>
        <taxon>Bacillati</taxon>
        <taxon>Bacillota</taxon>
        <taxon>Bacilli</taxon>
        <taxon>Lactobacillales</taxon>
        <taxon>Streptococcaceae</taxon>
        <taxon>Pseudolactococcus</taxon>
    </lineage>
</organism>
<name>A0ABT0AU44_9LACT</name>
<evidence type="ECO:0000313" key="3">
    <source>
        <dbReference type="Proteomes" id="UP001522450"/>
    </source>
</evidence>
<sequence>MGKSKSPRKIDKVQSSKKKDPVKIPDSSAPKKVELVGKTFEIDGDKYHMKIILIFLTYIEKETYKNMA</sequence>